<accession>A0AAV5SK96</accession>
<comment type="caution">
    <text evidence="2">The sequence shown here is derived from an EMBL/GenBank/DDBJ whole genome shotgun (WGS) entry which is preliminary data.</text>
</comment>
<feature type="non-terminal residue" evidence="2">
    <location>
        <position position="251"/>
    </location>
</feature>
<gene>
    <name evidence="2" type="ORF">PENTCL1PPCAC_5519</name>
</gene>
<keyword evidence="3" id="KW-1185">Reference proteome</keyword>
<dbReference type="AlphaFoldDB" id="A0AAV5SK96"/>
<reference evidence="2" key="1">
    <citation type="submission" date="2023-10" db="EMBL/GenBank/DDBJ databases">
        <title>Genome assembly of Pristionchus species.</title>
        <authorList>
            <person name="Yoshida K."/>
            <person name="Sommer R.J."/>
        </authorList>
    </citation>
    <scope>NUCLEOTIDE SEQUENCE</scope>
    <source>
        <strain evidence="2">RS0144</strain>
    </source>
</reference>
<organism evidence="2 3">
    <name type="scientific">Pristionchus entomophagus</name>
    <dbReference type="NCBI Taxonomy" id="358040"/>
    <lineage>
        <taxon>Eukaryota</taxon>
        <taxon>Metazoa</taxon>
        <taxon>Ecdysozoa</taxon>
        <taxon>Nematoda</taxon>
        <taxon>Chromadorea</taxon>
        <taxon>Rhabditida</taxon>
        <taxon>Rhabditina</taxon>
        <taxon>Diplogasteromorpha</taxon>
        <taxon>Diplogasteroidea</taxon>
        <taxon>Neodiplogasteridae</taxon>
        <taxon>Pristionchus</taxon>
    </lineage>
</organism>
<dbReference type="Proteomes" id="UP001432027">
    <property type="component" value="Unassembled WGS sequence"/>
</dbReference>
<proteinExistence type="predicted"/>
<protein>
    <submittedName>
        <fullName evidence="2">Uncharacterized protein</fullName>
    </submittedName>
</protein>
<evidence type="ECO:0000313" key="3">
    <source>
        <dbReference type="Proteomes" id="UP001432027"/>
    </source>
</evidence>
<feature type="region of interest" description="Disordered" evidence="1">
    <location>
        <begin position="1"/>
        <end position="21"/>
    </location>
</feature>
<feature type="non-terminal residue" evidence="2">
    <location>
        <position position="1"/>
    </location>
</feature>
<sequence length="251" mass="26988">SHVSLSPEHGEKDREEGDETGSLPCSILSFFLDADDGYGLDVVARKRFGLVLKGLPTVFARAVGHLEDEIGPFVVRVPTVLLLCHCLSVALLVLQSIEEGVALQEDSDGGEVFLIGSVVDLVDVSGGIVLSFATIGDARTHHSVVCTALDEQLHFDCVIRAHGVRVIPCDDSILVSCEPRQVILSASGFLLVVIGSDGSAKRLFCARLLVQDDDQVVHRDVAAILHLAENREVLDHLLIILSGRRGEKKGD</sequence>
<name>A0AAV5SK96_9BILA</name>
<evidence type="ECO:0000313" key="2">
    <source>
        <dbReference type="EMBL" id="GMS83344.1"/>
    </source>
</evidence>
<dbReference type="EMBL" id="BTSX01000002">
    <property type="protein sequence ID" value="GMS83344.1"/>
    <property type="molecule type" value="Genomic_DNA"/>
</dbReference>
<evidence type="ECO:0000256" key="1">
    <source>
        <dbReference type="SAM" id="MobiDB-lite"/>
    </source>
</evidence>